<evidence type="ECO:0000256" key="2">
    <source>
        <dbReference type="ARBA" id="ARBA00022670"/>
    </source>
</evidence>
<reference evidence="10 11" key="1">
    <citation type="journal article" date="2021" name="Elife">
        <title>Chloroplast acquisition without the gene transfer in kleptoplastic sea slugs, Plakobranchus ocellatus.</title>
        <authorList>
            <person name="Maeda T."/>
            <person name="Takahashi S."/>
            <person name="Yoshida T."/>
            <person name="Shimamura S."/>
            <person name="Takaki Y."/>
            <person name="Nagai Y."/>
            <person name="Toyoda A."/>
            <person name="Suzuki Y."/>
            <person name="Arimoto A."/>
            <person name="Ishii H."/>
            <person name="Satoh N."/>
            <person name="Nishiyama T."/>
            <person name="Hasebe M."/>
            <person name="Maruyama T."/>
            <person name="Minagawa J."/>
            <person name="Obokata J."/>
            <person name="Shigenobu S."/>
        </authorList>
    </citation>
    <scope>NUCLEOTIDE SEQUENCE [LARGE SCALE GENOMIC DNA]</scope>
</reference>
<evidence type="ECO:0000256" key="6">
    <source>
        <dbReference type="ARBA" id="ARBA00023049"/>
    </source>
</evidence>
<dbReference type="GO" id="GO:0005886">
    <property type="term" value="C:plasma membrane"/>
    <property type="evidence" value="ECO:0007669"/>
    <property type="project" value="TreeGrafter"/>
</dbReference>
<sequence length="732" mass="83498">MSVPDKAPDDDDDISPVELVIFSRKRHSCSRQKGLKYLVYVLICSTAVLCGLFLMYFFKYQQKVASEVCETAGCVIAASQVADKMDASANPCDDFVQFACGNFYRTATYSEGKTYIMPFSTLEEANKKVIKSILSEDDREETWSYVSNMKRFYKACLDEASIEQIGLRPYLDSPFAQEWPTLIGRNWSQESTFDLNDVNSKYMAYSIQPIFSISIAADIMNSTKHALSLGDPRLSLSRKILRKPRNSTEIMAFEHYLVKMAVELGAEPAVAAEDAKAVLDLDCEIAKILVPEEERRNFSKEYNPMTLAALGEKYTFLDIPRAIRAAFAVANVSLEDDQEVIVKYPAVLHKLETVLNTTQKRTLQNSFGFKYAYTRTHELTKRLRKISLSLDRILYGKTEEEPRIDHCVDRTISVFQFGIGKEFIQRIFPENFKIYIHSMIDKLQAEFQSQLQTVSWLGEKTKAEAYRKLTFMTRKIGYPDKEFNDEDIEKKYEDLTMSPDQFYNNLETVRLQDKIRALSRLRDPTDKDEWITGPHVVNAFYDFSKNSIFFPAGILQPPFFSAQYPDSLNYGAIGVVIGHEITHGFDDQGSQFDQHGNLRNWWQSRDFYNFKQAGQCFVHQYGNFTDESVGMKVNGITTQGENVADNGGLKQSYRAFKKLMAEKGEPKRLPGLGLTNDQTFFLGYAQNFRTAPKLSRVCPGLQLSPWLAHEPRKEVQRVVMVALAINLSSPSA</sequence>
<keyword evidence="7" id="KW-1133">Transmembrane helix</keyword>
<keyword evidence="7" id="KW-0812">Transmembrane</keyword>
<dbReference type="Gene3D" id="1.10.1380.10">
    <property type="entry name" value="Neutral endopeptidase , domain2"/>
    <property type="match status" value="1"/>
</dbReference>
<proteinExistence type="predicted"/>
<name>A0AAV3ZMR5_9GAST</name>
<keyword evidence="2" id="KW-0645">Protease</keyword>
<dbReference type="InterPro" id="IPR000718">
    <property type="entry name" value="Peptidase_M13"/>
</dbReference>
<evidence type="ECO:0000259" key="9">
    <source>
        <dbReference type="Pfam" id="PF05649"/>
    </source>
</evidence>
<feature type="domain" description="Peptidase M13 C-terminal" evidence="8">
    <location>
        <begin position="538"/>
        <end position="693"/>
    </location>
</feature>
<dbReference type="SUPFAM" id="SSF55486">
    <property type="entry name" value="Metalloproteases ('zincins'), catalytic domain"/>
    <property type="match status" value="1"/>
</dbReference>
<evidence type="ECO:0000256" key="1">
    <source>
        <dbReference type="ARBA" id="ARBA00001947"/>
    </source>
</evidence>
<dbReference type="CDD" id="cd08662">
    <property type="entry name" value="M13"/>
    <property type="match status" value="1"/>
</dbReference>
<feature type="transmembrane region" description="Helical" evidence="7">
    <location>
        <begin position="37"/>
        <end position="58"/>
    </location>
</feature>
<dbReference type="PANTHER" id="PTHR11733">
    <property type="entry name" value="ZINC METALLOPROTEASE FAMILY M13 NEPRILYSIN-RELATED"/>
    <property type="match status" value="1"/>
</dbReference>
<dbReference type="Proteomes" id="UP000735302">
    <property type="component" value="Unassembled WGS sequence"/>
</dbReference>
<dbReference type="InterPro" id="IPR024079">
    <property type="entry name" value="MetalloPept_cat_dom_sf"/>
</dbReference>
<dbReference type="GO" id="GO:0016485">
    <property type="term" value="P:protein processing"/>
    <property type="evidence" value="ECO:0007669"/>
    <property type="project" value="TreeGrafter"/>
</dbReference>
<evidence type="ECO:0000256" key="7">
    <source>
        <dbReference type="SAM" id="Phobius"/>
    </source>
</evidence>
<dbReference type="InterPro" id="IPR008753">
    <property type="entry name" value="Peptidase_M13_N"/>
</dbReference>
<evidence type="ECO:0000256" key="4">
    <source>
        <dbReference type="ARBA" id="ARBA00022801"/>
    </source>
</evidence>
<comment type="caution">
    <text evidence="10">The sequence shown here is derived from an EMBL/GenBank/DDBJ whole genome shotgun (WGS) entry which is preliminary data.</text>
</comment>
<accession>A0AAV3ZMR5</accession>
<evidence type="ECO:0000256" key="3">
    <source>
        <dbReference type="ARBA" id="ARBA00022723"/>
    </source>
</evidence>
<evidence type="ECO:0000259" key="8">
    <source>
        <dbReference type="Pfam" id="PF01431"/>
    </source>
</evidence>
<dbReference type="InterPro" id="IPR018497">
    <property type="entry name" value="Peptidase_M13_C"/>
</dbReference>
<evidence type="ECO:0000313" key="10">
    <source>
        <dbReference type="EMBL" id="GFN96419.1"/>
    </source>
</evidence>
<dbReference type="InterPro" id="IPR042089">
    <property type="entry name" value="Peptidase_M13_dom_2"/>
</dbReference>
<dbReference type="Pfam" id="PF05649">
    <property type="entry name" value="Peptidase_M13_N"/>
    <property type="match status" value="1"/>
</dbReference>
<keyword evidence="3" id="KW-0479">Metal-binding</keyword>
<dbReference type="AlphaFoldDB" id="A0AAV3ZMR5"/>
<keyword evidence="5" id="KW-0862">Zinc</keyword>
<dbReference type="GO" id="GO:0046872">
    <property type="term" value="F:metal ion binding"/>
    <property type="evidence" value="ECO:0007669"/>
    <property type="project" value="UniProtKB-KW"/>
</dbReference>
<feature type="domain" description="Peptidase M13 N-terminal" evidence="9">
    <location>
        <begin position="91"/>
        <end position="479"/>
    </location>
</feature>
<dbReference type="EMBL" id="BLXT01002679">
    <property type="protein sequence ID" value="GFN96419.1"/>
    <property type="molecule type" value="Genomic_DNA"/>
</dbReference>
<dbReference type="PANTHER" id="PTHR11733:SF208">
    <property type="entry name" value="PEPTIDASE M13 C-TERMINAL DOMAIN-CONTAINING PROTEIN"/>
    <property type="match status" value="1"/>
</dbReference>
<comment type="cofactor">
    <cofactor evidence="1">
        <name>Zn(2+)</name>
        <dbReference type="ChEBI" id="CHEBI:29105"/>
    </cofactor>
</comment>
<keyword evidence="7" id="KW-0472">Membrane</keyword>
<dbReference type="PROSITE" id="PS51885">
    <property type="entry name" value="NEPRILYSIN"/>
    <property type="match status" value="1"/>
</dbReference>
<evidence type="ECO:0000313" key="11">
    <source>
        <dbReference type="Proteomes" id="UP000735302"/>
    </source>
</evidence>
<keyword evidence="4" id="KW-0378">Hydrolase</keyword>
<gene>
    <name evidence="10" type="ORF">PoB_002292500</name>
</gene>
<dbReference type="Pfam" id="PF01431">
    <property type="entry name" value="Peptidase_M13"/>
    <property type="match status" value="1"/>
</dbReference>
<organism evidence="10 11">
    <name type="scientific">Plakobranchus ocellatus</name>
    <dbReference type="NCBI Taxonomy" id="259542"/>
    <lineage>
        <taxon>Eukaryota</taxon>
        <taxon>Metazoa</taxon>
        <taxon>Spiralia</taxon>
        <taxon>Lophotrochozoa</taxon>
        <taxon>Mollusca</taxon>
        <taxon>Gastropoda</taxon>
        <taxon>Heterobranchia</taxon>
        <taxon>Euthyneura</taxon>
        <taxon>Panpulmonata</taxon>
        <taxon>Sacoglossa</taxon>
        <taxon>Placobranchoidea</taxon>
        <taxon>Plakobranchidae</taxon>
        <taxon>Plakobranchus</taxon>
    </lineage>
</organism>
<protein>
    <submittedName>
        <fullName evidence="10">Endothelin-converting enzyme 1</fullName>
    </submittedName>
</protein>
<keyword evidence="11" id="KW-1185">Reference proteome</keyword>
<keyword evidence="6" id="KW-0482">Metalloprotease</keyword>
<dbReference type="GO" id="GO:0004222">
    <property type="term" value="F:metalloendopeptidase activity"/>
    <property type="evidence" value="ECO:0007669"/>
    <property type="project" value="InterPro"/>
</dbReference>
<evidence type="ECO:0000256" key="5">
    <source>
        <dbReference type="ARBA" id="ARBA00022833"/>
    </source>
</evidence>
<dbReference type="Gene3D" id="3.40.390.10">
    <property type="entry name" value="Collagenase (Catalytic Domain)"/>
    <property type="match status" value="1"/>
</dbReference>
<dbReference type="PRINTS" id="PR00786">
    <property type="entry name" value="NEPRILYSIN"/>
</dbReference>